<dbReference type="KEGG" id="dan:26514100"/>
<name>A0A0P9C1F7_DROAN</name>
<accession>A0A0P9C1F7</accession>
<dbReference type="GeneID" id="26514100"/>
<feature type="chain" id="PRO_5006155712" evidence="1">
    <location>
        <begin position="25"/>
        <end position="248"/>
    </location>
</feature>
<feature type="signal peptide" evidence="1">
    <location>
        <begin position="1"/>
        <end position="24"/>
    </location>
</feature>
<keyword evidence="3" id="KW-1185">Reference proteome</keyword>
<evidence type="ECO:0000313" key="2">
    <source>
        <dbReference type="EMBL" id="KPU77474.1"/>
    </source>
</evidence>
<sequence length="248" mass="28958">MKDNILKVLGVIFVFSSLENVTYARDFTMNIDLGSIAKMECRPNFHIVISEGNLYHNGNKLRESARYLLKMYCDLEQTCDFQFKQELFDWQLQSGTELFIKYACKNDVIEGNHKRIVVTKDRGCPQDSFVQKHIGYIKESRLHPRNDSPAVRRDWELFAMAIAGQARRFRQHMDNHSDSMTYTVFLIYETNKNDFEPTADGKSCQLKSQSFGRSIKYQCRRNNSRWTCTFQGIRADIAKHDKTTGHLL</sequence>
<protein>
    <submittedName>
        <fullName evidence="2">Uncharacterized protein</fullName>
    </submittedName>
</protein>
<reference evidence="2 3" key="1">
    <citation type="journal article" date="2007" name="Nature">
        <title>Evolution of genes and genomes on the Drosophila phylogeny.</title>
        <authorList>
            <consortium name="Drosophila 12 Genomes Consortium"/>
            <person name="Clark A.G."/>
            <person name="Eisen M.B."/>
            <person name="Smith D.R."/>
            <person name="Bergman C.M."/>
            <person name="Oliver B."/>
            <person name="Markow T.A."/>
            <person name="Kaufman T.C."/>
            <person name="Kellis M."/>
            <person name="Gelbart W."/>
            <person name="Iyer V.N."/>
            <person name="Pollard D.A."/>
            <person name="Sackton T.B."/>
            <person name="Larracuente A.M."/>
            <person name="Singh N.D."/>
            <person name="Abad J.P."/>
            <person name="Abt D.N."/>
            <person name="Adryan B."/>
            <person name="Aguade M."/>
            <person name="Akashi H."/>
            <person name="Anderson W.W."/>
            <person name="Aquadro C.F."/>
            <person name="Ardell D.H."/>
            <person name="Arguello R."/>
            <person name="Artieri C.G."/>
            <person name="Barbash D.A."/>
            <person name="Barker D."/>
            <person name="Barsanti P."/>
            <person name="Batterham P."/>
            <person name="Batzoglou S."/>
            <person name="Begun D."/>
            <person name="Bhutkar A."/>
            <person name="Blanco E."/>
            <person name="Bosak S.A."/>
            <person name="Bradley R.K."/>
            <person name="Brand A.D."/>
            <person name="Brent M.R."/>
            <person name="Brooks A.N."/>
            <person name="Brown R.H."/>
            <person name="Butlin R.K."/>
            <person name="Caggese C."/>
            <person name="Calvi B.R."/>
            <person name="Bernardo de Carvalho A."/>
            <person name="Caspi A."/>
            <person name="Castrezana S."/>
            <person name="Celniker S.E."/>
            <person name="Chang J.L."/>
            <person name="Chapple C."/>
            <person name="Chatterji S."/>
            <person name="Chinwalla A."/>
            <person name="Civetta A."/>
            <person name="Clifton S.W."/>
            <person name="Comeron J.M."/>
            <person name="Costello J.C."/>
            <person name="Coyne J.A."/>
            <person name="Daub J."/>
            <person name="David R.G."/>
            <person name="Delcher A.L."/>
            <person name="Delehaunty K."/>
            <person name="Do C.B."/>
            <person name="Ebling H."/>
            <person name="Edwards K."/>
            <person name="Eickbush T."/>
            <person name="Evans J.D."/>
            <person name="Filipski A."/>
            <person name="Findeiss S."/>
            <person name="Freyhult E."/>
            <person name="Fulton L."/>
            <person name="Fulton R."/>
            <person name="Garcia A.C."/>
            <person name="Gardiner A."/>
            <person name="Garfield D.A."/>
            <person name="Garvin B.E."/>
            <person name="Gibson G."/>
            <person name="Gilbert D."/>
            <person name="Gnerre S."/>
            <person name="Godfrey J."/>
            <person name="Good R."/>
            <person name="Gotea V."/>
            <person name="Gravely B."/>
            <person name="Greenberg A.J."/>
            <person name="Griffiths-Jones S."/>
            <person name="Gross S."/>
            <person name="Guigo R."/>
            <person name="Gustafson E.A."/>
            <person name="Haerty W."/>
            <person name="Hahn M.W."/>
            <person name="Halligan D.L."/>
            <person name="Halpern A.L."/>
            <person name="Halter G.M."/>
            <person name="Han M.V."/>
            <person name="Heger A."/>
            <person name="Hillier L."/>
            <person name="Hinrichs A.S."/>
            <person name="Holmes I."/>
            <person name="Hoskins R.A."/>
            <person name="Hubisz M.J."/>
            <person name="Hultmark D."/>
            <person name="Huntley M.A."/>
            <person name="Jaffe D.B."/>
            <person name="Jagadeeshan S."/>
            <person name="Jeck W.R."/>
            <person name="Johnson J."/>
            <person name="Jones C.D."/>
            <person name="Jordan W.C."/>
            <person name="Karpen G.H."/>
            <person name="Kataoka E."/>
            <person name="Keightley P.D."/>
            <person name="Kheradpour P."/>
            <person name="Kirkness E.F."/>
            <person name="Koerich L.B."/>
            <person name="Kristiansen K."/>
            <person name="Kudrna D."/>
            <person name="Kulathinal R.J."/>
            <person name="Kumar S."/>
            <person name="Kwok R."/>
            <person name="Lander E."/>
            <person name="Langley C.H."/>
            <person name="Lapoint R."/>
            <person name="Lazzaro B.P."/>
            <person name="Lee S.J."/>
            <person name="Levesque L."/>
            <person name="Li R."/>
            <person name="Lin C.F."/>
            <person name="Lin M.F."/>
            <person name="Lindblad-Toh K."/>
            <person name="Llopart A."/>
            <person name="Long M."/>
            <person name="Low L."/>
            <person name="Lozovsky E."/>
            <person name="Lu J."/>
            <person name="Luo M."/>
            <person name="Machado C.A."/>
            <person name="Makalowski W."/>
            <person name="Marzo M."/>
            <person name="Matsuda M."/>
            <person name="Matzkin L."/>
            <person name="McAllister B."/>
            <person name="McBride C.S."/>
            <person name="McKernan B."/>
            <person name="McKernan K."/>
            <person name="Mendez-Lago M."/>
            <person name="Minx P."/>
            <person name="Mollenhauer M.U."/>
            <person name="Montooth K."/>
            <person name="Mount S.M."/>
            <person name="Mu X."/>
            <person name="Myers E."/>
            <person name="Negre B."/>
            <person name="Newfeld S."/>
            <person name="Nielsen R."/>
            <person name="Noor M.A."/>
            <person name="O'Grady P."/>
            <person name="Pachter L."/>
            <person name="Papaceit M."/>
            <person name="Parisi M.J."/>
            <person name="Parisi M."/>
            <person name="Parts L."/>
            <person name="Pedersen J.S."/>
            <person name="Pesole G."/>
            <person name="Phillippy A.M."/>
            <person name="Ponting C.P."/>
            <person name="Pop M."/>
            <person name="Porcelli D."/>
            <person name="Powell J.R."/>
            <person name="Prohaska S."/>
            <person name="Pruitt K."/>
            <person name="Puig M."/>
            <person name="Quesneville H."/>
            <person name="Ram K.R."/>
            <person name="Rand D."/>
            <person name="Rasmussen M.D."/>
            <person name="Reed L.K."/>
            <person name="Reenan R."/>
            <person name="Reily A."/>
            <person name="Remington K.A."/>
            <person name="Rieger T.T."/>
            <person name="Ritchie M.G."/>
            <person name="Robin C."/>
            <person name="Rogers Y.H."/>
            <person name="Rohde C."/>
            <person name="Rozas J."/>
            <person name="Rubenfield M.J."/>
            <person name="Ruiz A."/>
            <person name="Russo S."/>
            <person name="Salzberg S.L."/>
            <person name="Sanchez-Gracia A."/>
            <person name="Saranga D.J."/>
            <person name="Sato H."/>
            <person name="Schaeffer S.W."/>
            <person name="Schatz M.C."/>
            <person name="Schlenke T."/>
            <person name="Schwartz R."/>
            <person name="Segarra C."/>
            <person name="Singh R.S."/>
            <person name="Sirot L."/>
            <person name="Sirota M."/>
            <person name="Sisneros N.B."/>
            <person name="Smith C.D."/>
            <person name="Smith T.F."/>
            <person name="Spieth J."/>
            <person name="Stage D.E."/>
            <person name="Stark A."/>
            <person name="Stephan W."/>
            <person name="Strausberg R.L."/>
            <person name="Strempel S."/>
            <person name="Sturgill D."/>
            <person name="Sutton G."/>
            <person name="Sutton G.G."/>
            <person name="Tao W."/>
            <person name="Teichmann S."/>
            <person name="Tobari Y.N."/>
            <person name="Tomimura Y."/>
            <person name="Tsolas J.M."/>
            <person name="Valente V.L."/>
            <person name="Venter E."/>
            <person name="Venter J.C."/>
            <person name="Vicario S."/>
            <person name="Vieira F.G."/>
            <person name="Vilella A.J."/>
            <person name="Villasante A."/>
            <person name="Walenz B."/>
            <person name="Wang J."/>
            <person name="Wasserman M."/>
            <person name="Watts T."/>
            <person name="Wilson D."/>
            <person name="Wilson R.K."/>
            <person name="Wing R.A."/>
            <person name="Wolfner M.F."/>
            <person name="Wong A."/>
            <person name="Wong G.K."/>
            <person name="Wu C.I."/>
            <person name="Wu G."/>
            <person name="Yamamoto D."/>
            <person name="Yang H.P."/>
            <person name="Yang S.P."/>
            <person name="Yorke J.A."/>
            <person name="Yoshida K."/>
            <person name="Zdobnov E."/>
            <person name="Zhang P."/>
            <person name="Zhang Y."/>
            <person name="Zimin A.V."/>
            <person name="Baldwin J."/>
            <person name="Abdouelleil A."/>
            <person name="Abdulkadir J."/>
            <person name="Abebe A."/>
            <person name="Abera B."/>
            <person name="Abreu J."/>
            <person name="Acer S.C."/>
            <person name="Aftuck L."/>
            <person name="Alexander A."/>
            <person name="An P."/>
            <person name="Anderson E."/>
            <person name="Anderson S."/>
            <person name="Arachi H."/>
            <person name="Azer M."/>
            <person name="Bachantsang P."/>
            <person name="Barry A."/>
            <person name="Bayul T."/>
            <person name="Berlin A."/>
            <person name="Bessette D."/>
            <person name="Bloom T."/>
            <person name="Blye J."/>
            <person name="Boguslavskiy L."/>
            <person name="Bonnet C."/>
            <person name="Boukhgalter B."/>
            <person name="Bourzgui I."/>
            <person name="Brown A."/>
            <person name="Cahill P."/>
            <person name="Channer S."/>
            <person name="Cheshatsang Y."/>
            <person name="Chuda L."/>
            <person name="Citroen M."/>
            <person name="Collymore A."/>
            <person name="Cooke P."/>
            <person name="Costello M."/>
            <person name="D'Aco K."/>
            <person name="Daza R."/>
            <person name="De Haan G."/>
            <person name="DeGray S."/>
            <person name="DeMaso C."/>
            <person name="Dhargay N."/>
            <person name="Dooley K."/>
            <person name="Dooley E."/>
            <person name="Doricent M."/>
            <person name="Dorje P."/>
            <person name="Dorjee K."/>
            <person name="Dupes A."/>
            <person name="Elong R."/>
            <person name="Falk J."/>
            <person name="Farina A."/>
            <person name="Faro S."/>
            <person name="Ferguson D."/>
            <person name="Fisher S."/>
            <person name="Foley C.D."/>
            <person name="Franke A."/>
            <person name="Friedrich D."/>
            <person name="Gadbois L."/>
            <person name="Gearin G."/>
            <person name="Gearin C.R."/>
            <person name="Giannoukos G."/>
            <person name="Goode T."/>
            <person name="Graham J."/>
            <person name="Grandbois E."/>
            <person name="Grewal S."/>
            <person name="Gyaltsen K."/>
            <person name="Hafez N."/>
            <person name="Hagos B."/>
            <person name="Hall J."/>
            <person name="Henson C."/>
            <person name="Hollinger A."/>
            <person name="Honan T."/>
            <person name="Huard M.D."/>
            <person name="Hughes L."/>
            <person name="Hurhula B."/>
            <person name="Husby M.E."/>
            <person name="Kamat A."/>
            <person name="Kanga B."/>
            <person name="Kashin S."/>
            <person name="Khazanovich D."/>
            <person name="Kisner P."/>
            <person name="Lance K."/>
            <person name="Lara M."/>
            <person name="Lee W."/>
            <person name="Lennon N."/>
            <person name="Letendre F."/>
            <person name="LeVine R."/>
            <person name="Lipovsky A."/>
            <person name="Liu X."/>
            <person name="Liu J."/>
            <person name="Liu S."/>
            <person name="Lokyitsang T."/>
            <person name="Lokyitsang Y."/>
            <person name="Lubonja R."/>
            <person name="Lui A."/>
            <person name="MacDonald P."/>
            <person name="Magnisalis V."/>
            <person name="Maru K."/>
            <person name="Matthews C."/>
            <person name="McCusker W."/>
            <person name="McDonough S."/>
            <person name="Mehta T."/>
            <person name="Meldrim J."/>
            <person name="Meneus L."/>
            <person name="Mihai O."/>
            <person name="Mihalev A."/>
            <person name="Mihova T."/>
            <person name="Mittelman R."/>
            <person name="Mlenga V."/>
            <person name="Montmayeur A."/>
            <person name="Mulrain L."/>
            <person name="Navidi A."/>
            <person name="Naylor J."/>
            <person name="Negash T."/>
            <person name="Nguyen T."/>
            <person name="Nguyen N."/>
            <person name="Nicol R."/>
            <person name="Norbu C."/>
            <person name="Norbu N."/>
            <person name="Novod N."/>
            <person name="O'Neill B."/>
            <person name="Osman S."/>
            <person name="Markiewicz E."/>
            <person name="Oyono O.L."/>
            <person name="Patti C."/>
            <person name="Phunkhang P."/>
            <person name="Pierre F."/>
            <person name="Priest M."/>
            <person name="Raghuraman S."/>
            <person name="Rege F."/>
            <person name="Reyes R."/>
            <person name="Rise C."/>
            <person name="Rogov P."/>
            <person name="Ross K."/>
            <person name="Ryan E."/>
            <person name="Settipalli S."/>
            <person name="Shea T."/>
            <person name="Sherpa N."/>
            <person name="Shi L."/>
            <person name="Shih D."/>
            <person name="Sparrow T."/>
            <person name="Spaulding J."/>
            <person name="Stalker J."/>
            <person name="Stange-Thomann N."/>
            <person name="Stavropoulos S."/>
            <person name="Stone C."/>
            <person name="Strader C."/>
            <person name="Tesfaye S."/>
            <person name="Thomson T."/>
            <person name="Thoulutsang Y."/>
            <person name="Thoulutsang D."/>
            <person name="Topham K."/>
            <person name="Topping I."/>
            <person name="Tsamla T."/>
            <person name="Vassiliev H."/>
            <person name="Vo A."/>
            <person name="Wangchuk T."/>
            <person name="Wangdi T."/>
            <person name="Weiand M."/>
            <person name="Wilkinson J."/>
            <person name="Wilson A."/>
            <person name="Yadav S."/>
            <person name="Young G."/>
            <person name="Yu Q."/>
            <person name="Zembek L."/>
            <person name="Zhong D."/>
            <person name="Zimmer A."/>
            <person name="Zwirko Z."/>
            <person name="Jaffe D.B."/>
            <person name="Alvarez P."/>
            <person name="Brockman W."/>
            <person name="Butler J."/>
            <person name="Chin C."/>
            <person name="Gnerre S."/>
            <person name="Grabherr M."/>
            <person name="Kleber M."/>
            <person name="Mauceli E."/>
            <person name="MacCallum I."/>
        </authorList>
    </citation>
    <scope>NUCLEOTIDE SEQUENCE [LARGE SCALE GENOMIC DNA]</scope>
    <source>
        <strain evidence="3">Tucson 14024-0371.13</strain>
    </source>
</reference>
<proteinExistence type="predicted"/>
<organism evidence="2 3">
    <name type="scientific">Drosophila ananassae</name>
    <name type="common">Fruit fly</name>
    <dbReference type="NCBI Taxonomy" id="7217"/>
    <lineage>
        <taxon>Eukaryota</taxon>
        <taxon>Metazoa</taxon>
        <taxon>Ecdysozoa</taxon>
        <taxon>Arthropoda</taxon>
        <taxon>Hexapoda</taxon>
        <taxon>Insecta</taxon>
        <taxon>Pterygota</taxon>
        <taxon>Neoptera</taxon>
        <taxon>Endopterygota</taxon>
        <taxon>Diptera</taxon>
        <taxon>Brachycera</taxon>
        <taxon>Muscomorpha</taxon>
        <taxon>Ephydroidea</taxon>
        <taxon>Drosophilidae</taxon>
        <taxon>Drosophila</taxon>
        <taxon>Sophophora</taxon>
    </lineage>
</organism>
<dbReference type="InParanoid" id="A0A0P9C1F7"/>
<gene>
    <name evidence="2" type="primary">Dana\GF26691</name>
    <name evidence="2" type="ORF">GF26691</name>
</gene>
<evidence type="ECO:0000256" key="1">
    <source>
        <dbReference type="SAM" id="SignalP"/>
    </source>
</evidence>
<dbReference type="OrthoDB" id="7858817at2759"/>
<dbReference type="EMBL" id="CH902630">
    <property type="protein sequence ID" value="KPU77474.1"/>
    <property type="molecule type" value="Genomic_DNA"/>
</dbReference>
<dbReference type="STRING" id="7217.A0A0P9C1F7"/>
<keyword evidence="1" id="KW-0732">Signal</keyword>
<evidence type="ECO:0000313" key="3">
    <source>
        <dbReference type="Proteomes" id="UP000007801"/>
    </source>
</evidence>
<dbReference type="AlphaFoldDB" id="A0A0P9C1F7"/>
<dbReference type="Proteomes" id="UP000007801">
    <property type="component" value="Unassembled WGS sequence"/>
</dbReference>